<dbReference type="InterPro" id="IPR036390">
    <property type="entry name" value="WH_DNA-bd_sf"/>
</dbReference>
<dbReference type="SUPFAM" id="SSF46785">
    <property type="entry name" value="Winged helix' DNA-binding domain"/>
    <property type="match status" value="1"/>
</dbReference>
<organism evidence="5 6">
    <name type="scientific">Methylorubrum extorquens</name>
    <name type="common">Methylobacterium dichloromethanicum</name>
    <name type="synonym">Methylobacterium extorquens</name>
    <dbReference type="NCBI Taxonomy" id="408"/>
    <lineage>
        <taxon>Bacteria</taxon>
        <taxon>Pseudomonadati</taxon>
        <taxon>Pseudomonadota</taxon>
        <taxon>Alphaproteobacteria</taxon>
        <taxon>Hyphomicrobiales</taxon>
        <taxon>Methylobacteriaceae</taxon>
        <taxon>Methylorubrum</taxon>
    </lineage>
</organism>
<reference evidence="5 6" key="1">
    <citation type="submission" date="2016-10" db="EMBL/GenBank/DDBJ databases">
        <title>Draft genome sequence of Methylobacterium extorquens CP3, a seed endophyte of Crotalaria pumila with plant growth-promoting and metal tolerance properties.</title>
        <authorList>
            <person name="Sanchez-Lopez A.S."/>
            <person name="Van Hamme J.D."/>
            <person name="Thijs S."/>
            <person name="Mcammond B.M."/>
            <person name="Stevens V."/>
            <person name="Gonzalez-Chavez M.D.C."/>
            <person name="Vangronsveld J."/>
        </authorList>
    </citation>
    <scope>NUCLEOTIDE SEQUENCE [LARGE SCALE GENOMIC DNA]</scope>
    <source>
        <strain evidence="5 6">CP3</strain>
    </source>
</reference>
<sequence length="245" mass="27582">MAPNPRAAALLIRKLKSIAPLTDEQCQAIERLPVRTHTLAAHHDIMRDGDRPAHCCLMLDGWACRYKLLGDGRRQILSFHMPGDIPDLQTLHIPTMDYSLASMTKATVAFIPHDSLSGLVSRHPGVGAILWRETLIDAAIFRAWMIGMGRRSAFQQVAHLFCEVYMKLQAAGLADHYRCPLPITQIDLADALGLTSVHVNRVLREMRGRALITLRENTLVIEAWDELLRIAEFDPTYLQLEYRAA</sequence>
<name>A0A1S1P891_METEX</name>
<dbReference type="SUPFAM" id="SSF51206">
    <property type="entry name" value="cAMP-binding domain-like"/>
    <property type="match status" value="1"/>
</dbReference>
<dbReference type="InterPro" id="IPR036388">
    <property type="entry name" value="WH-like_DNA-bd_sf"/>
</dbReference>
<dbReference type="InterPro" id="IPR014710">
    <property type="entry name" value="RmlC-like_jellyroll"/>
</dbReference>
<feature type="domain" description="HTH crp-type" evidence="4">
    <location>
        <begin position="151"/>
        <end position="225"/>
    </location>
</feature>
<dbReference type="Pfam" id="PF13545">
    <property type="entry name" value="HTH_Crp_2"/>
    <property type="match status" value="1"/>
</dbReference>
<dbReference type="CDD" id="cd00038">
    <property type="entry name" value="CAP_ED"/>
    <property type="match status" value="1"/>
</dbReference>
<proteinExistence type="predicted"/>
<evidence type="ECO:0000256" key="2">
    <source>
        <dbReference type="ARBA" id="ARBA00023125"/>
    </source>
</evidence>
<keyword evidence="3" id="KW-0804">Transcription</keyword>
<dbReference type="GO" id="GO:0003677">
    <property type="term" value="F:DNA binding"/>
    <property type="evidence" value="ECO:0007669"/>
    <property type="project" value="UniProtKB-KW"/>
</dbReference>
<evidence type="ECO:0000256" key="3">
    <source>
        <dbReference type="ARBA" id="ARBA00023163"/>
    </source>
</evidence>
<dbReference type="AlphaFoldDB" id="A0A1S1P891"/>
<evidence type="ECO:0000256" key="1">
    <source>
        <dbReference type="ARBA" id="ARBA00023015"/>
    </source>
</evidence>
<dbReference type="InterPro" id="IPR018490">
    <property type="entry name" value="cNMP-bd_dom_sf"/>
</dbReference>
<dbReference type="Proteomes" id="UP000180215">
    <property type="component" value="Unassembled WGS sequence"/>
</dbReference>
<evidence type="ECO:0000313" key="5">
    <source>
        <dbReference type="EMBL" id="OHV17900.1"/>
    </source>
</evidence>
<dbReference type="InterPro" id="IPR000595">
    <property type="entry name" value="cNMP-bd_dom"/>
</dbReference>
<dbReference type="Pfam" id="PF00027">
    <property type="entry name" value="cNMP_binding"/>
    <property type="match status" value="1"/>
</dbReference>
<dbReference type="GO" id="GO:0006355">
    <property type="term" value="P:regulation of DNA-templated transcription"/>
    <property type="evidence" value="ECO:0007669"/>
    <property type="project" value="InterPro"/>
</dbReference>
<evidence type="ECO:0000313" key="6">
    <source>
        <dbReference type="Proteomes" id="UP000180215"/>
    </source>
</evidence>
<evidence type="ECO:0000259" key="4">
    <source>
        <dbReference type="PROSITE" id="PS51063"/>
    </source>
</evidence>
<protein>
    <submittedName>
        <fullName evidence="5">Crp/Fnr family transcriptional regulator</fullName>
    </submittedName>
</protein>
<dbReference type="EMBL" id="MNAO01000016">
    <property type="protein sequence ID" value="OHV17900.1"/>
    <property type="molecule type" value="Genomic_DNA"/>
</dbReference>
<comment type="caution">
    <text evidence="5">The sequence shown here is derived from an EMBL/GenBank/DDBJ whole genome shotgun (WGS) entry which is preliminary data.</text>
</comment>
<dbReference type="Gene3D" id="1.10.10.10">
    <property type="entry name" value="Winged helix-like DNA-binding domain superfamily/Winged helix DNA-binding domain"/>
    <property type="match status" value="1"/>
</dbReference>
<dbReference type="Gene3D" id="2.60.120.10">
    <property type="entry name" value="Jelly Rolls"/>
    <property type="match status" value="1"/>
</dbReference>
<accession>A0A1S1P891</accession>
<dbReference type="PROSITE" id="PS51063">
    <property type="entry name" value="HTH_CRP_2"/>
    <property type="match status" value="1"/>
</dbReference>
<dbReference type="InterPro" id="IPR012318">
    <property type="entry name" value="HTH_CRP"/>
</dbReference>
<gene>
    <name evidence="5" type="ORF">BK022_02790</name>
</gene>
<keyword evidence="2" id="KW-0238">DNA-binding</keyword>
<keyword evidence="1" id="KW-0805">Transcription regulation</keyword>